<feature type="region of interest" description="Disordered" evidence="1">
    <location>
        <begin position="28"/>
        <end position="71"/>
    </location>
</feature>
<reference evidence="4" key="1">
    <citation type="journal article" date="2019" name="Int. J. Syst. Evol. Microbiol.">
        <title>The Global Catalogue of Microorganisms (GCM) 10K type strain sequencing project: providing services to taxonomists for standard genome sequencing and annotation.</title>
        <authorList>
            <consortium name="The Broad Institute Genomics Platform"/>
            <consortium name="The Broad Institute Genome Sequencing Center for Infectious Disease"/>
            <person name="Wu L."/>
            <person name="Ma J."/>
        </authorList>
    </citation>
    <scope>NUCLEOTIDE SEQUENCE [LARGE SCALE GENOMIC DNA]</scope>
    <source>
        <strain evidence="4">CGMCC 4.7198</strain>
    </source>
</reference>
<dbReference type="RefSeq" id="WP_381265351.1">
    <property type="nucleotide sequence ID" value="NZ_JBHTBI010000153.1"/>
</dbReference>
<feature type="compositionally biased region" description="Low complexity" evidence="1">
    <location>
        <begin position="37"/>
        <end position="62"/>
    </location>
</feature>
<dbReference type="PROSITE" id="PS51257">
    <property type="entry name" value="PROKAR_LIPOPROTEIN"/>
    <property type="match status" value="1"/>
</dbReference>
<evidence type="ECO:0000256" key="2">
    <source>
        <dbReference type="SAM" id="SignalP"/>
    </source>
</evidence>
<proteinExistence type="predicted"/>
<dbReference type="EMBL" id="JBHTEC010000001">
    <property type="protein sequence ID" value="MFD0282316.1"/>
    <property type="molecule type" value="Genomic_DNA"/>
</dbReference>
<evidence type="ECO:0000313" key="4">
    <source>
        <dbReference type="Proteomes" id="UP001596957"/>
    </source>
</evidence>
<organism evidence="3 4">
    <name type="scientific">Streptomyces lutosisoli</name>
    <dbReference type="NCBI Taxonomy" id="2665721"/>
    <lineage>
        <taxon>Bacteria</taxon>
        <taxon>Bacillati</taxon>
        <taxon>Actinomycetota</taxon>
        <taxon>Actinomycetes</taxon>
        <taxon>Kitasatosporales</taxon>
        <taxon>Streptomycetaceae</taxon>
        <taxon>Streptomyces</taxon>
    </lineage>
</organism>
<evidence type="ECO:0000313" key="3">
    <source>
        <dbReference type="EMBL" id="MFD0282316.1"/>
    </source>
</evidence>
<gene>
    <name evidence="3" type="ORF">ACFQZP_11555</name>
</gene>
<feature type="signal peptide" evidence="2">
    <location>
        <begin position="1"/>
        <end position="25"/>
    </location>
</feature>
<comment type="caution">
    <text evidence="3">The sequence shown here is derived from an EMBL/GenBank/DDBJ whole genome shotgun (WGS) entry which is preliminary data.</text>
</comment>
<accession>A0ABW2VCR9</accession>
<keyword evidence="2" id="KW-0732">Signal</keyword>
<feature type="chain" id="PRO_5047265612" description="ABC transporter substrate-binding protein" evidence="2">
    <location>
        <begin position="26"/>
        <end position="71"/>
    </location>
</feature>
<evidence type="ECO:0008006" key="5">
    <source>
        <dbReference type="Google" id="ProtNLM"/>
    </source>
</evidence>
<sequence>MSARTARIRLLAATAVAVAALALTACDDGEGVRDEGPSSASKSSAGPTRSASGGGDATADGSLVERELLKA</sequence>
<name>A0ABW2VCR9_9ACTN</name>
<evidence type="ECO:0000256" key="1">
    <source>
        <dbReference type="SAM" id="MobiDB-lite"/>
    </source>
</evidence>
<protein>
    <recommendedName>
        <fullName evidence="5">ABC transporter substrate-binding protein</fullName>
    </recommendedName>
</protein>
<dbReference type="Proteomes" id="UP001596957">
    <property type="component" value="Unassembled WGS sequence"/>
</dbReference>
<keyword evidence="4" id="KW-1185">Reference proteome</keyword>